<feature type="transmembrane region" description="Helical" evidence="13">
    <location>
        <begin position="86"/>
        <end position="114"/>
    </location>
</feature>
<evidence type="ECO:0000259" key="14">
    <source>
        <dbReference type="Pfam" id="PF02163"/>
    </source>
</evidence>
<reference evidence="15 16" key="1">
    <citation type="submission" date="2019-04" db="EMBL/GenBank/DDBJ databases">
        <title>Cohnella sp. nov. isolated from preserved vegetables.</title>
        <authorList>
            <person name="Lin S.-Y."/>
            <person name="Hung M.-H."/>
            <person name="Young C.-C."/>
        </authorList>
    </citation>
    <scope>NUCLEOTIDE SEQUENCE [LARGE SCALE GENOMIC DNA]</scope>
    <source>
        <strain evidence="15 16">CC-MHH1044</strain>
    </source>
</reference>
<evidence type="ECO:0000256" key="6">
    <source>
        <dbReference type="ARBA" id="ARBA00022692"/>
    </source>
</evidence>
<feature type="domain" description="Peptidase M50" evidence="14">
    <location>
        <begin position="124"/>
        <end position="190"/>
    </location>
</feature>
<comment type="cofactor">
    <cofactor evidence="1">
        <name>Zn(2+)</name>
        <dbReference type="ChEBI" id="CHEBI:29105"/>
    </cofactor>
</comment>
<dbReference type="GO" id="GO:0005886">
    <property type="term" value="C:plasma membrane"/>
    <property type="evidence" value="ECO:0007669"/>
    <property type="project" value="UniProtKB-SubCell"/>
</dbReference>
<keyword evidence="8" id="KW-0378">Hydrolase</keyword>
<keyword evidence="11" id="KW-0482">Metalloprotease</keyword>
<evidence type="ECO:0000256" key="13">
    <source>
        <dbReference type="SAM" id="Phobius"/>
    </source>
</evidence>
<comment type="similarity">
    <text evidence="3">Belongs to the peptidase M50B family.</text>
</comment>
<keyword evidence="10 13" id="KW-1133">Transmembrane helix</keyword>
<keyword evidence="5 15" id="KW-0645">Protease</keyword>
<keyword evidence="4" id="KW-1003">Cell membrane</keyword>
<dbReference type="PANTHER" id="PTHR35864:SF1">
    <property type="entry name" value="ZINC METALLOPROTEASE YWHC-RELATED"/>
    <property type="match status" value="1"/>
</dbReference>
<evidence type="ECO:0000313" key="15">
    <source>
        <dbReference type="EMBL" id="THF72763.1"/>
    </source>
</evidence>
<feature type="transmembrane region" description="Helical" evidence="13">
    <location>
        <begin position="134"/>
        <end position="155"/>
    </location>
</feature>
<evidence type="ECO:0000313" key="16">
    <source>
        <dbReference type="Proteomes" id="UP000310636"/>
    </source>
</evidence>
<keyword evidence="7" id="KW-0479">Metal-binding</keyword>
<evidence type="ECO:0000256" key="11">
    <source>
        <dbReference type="ARBA" id="ARBA00023049"/>
    </source>
</evidence>
<sequence>MNFLAYPLEHMPFVIVTMLVAFTIHEFSHAWTAWKFGDSTAYEQGRVTLNPAAHIDWIGVIFLLLAGFGWAKPVPVRRGRFRYPRLMGILVTAAGPISNLLLAFIGLLAMYALVNLGVLTAPTDAVRENVGIFMAYWLHINVILFLFNLIPLPPLDGYRIVEEFAPIKTRIKLAQYEQWGIFIFILFVFIPPLRELTIDPLFSLALPIVREMHEIAGAIFGHHADSSIIPSLYGWRY</sequence>
<dbReference type="InterPro" id="IPR052348">
    <property type="entry name" value="Metallopeptidase_M50B"/>
</dbReference>
<keyword evidence="12 13" id="KW-0472">Membrane</keyword>
<evidence type="ECO:0000256" key="12">
    <source>
        <dbReference type="ARBA" id="ARBA00023136"/>
    </source>
</evidence>
<evidence type="ECO:0000256" key="1">
    <source>
        <dbReference type="ARBA" id="ARBA00001947"/>
    </source>
</evidence>
<organism evidence="15 16">
    <name type="scientific">Cohnella fermenti</name>
    <dbReference type="NCBI Taxonomy" id="2565925"/>
    <lineage>
        <taxon>Bacteria</taxon>
        <taxon>Bacillati</taxon>
        <taxon>Bacillota</taxon>
        <taxon>Bacilli</taxon>
        <taxon>Bacillales</taxon>
        <taxon>Paenibacillaceae</taxon>
        <taxon>Cohnella</taxon>
    </lineage>
</organism>
<keyword evidence="16" id="KW-1185">Reference proteome</keyword>
<gene>
    <name evidence="15" type="ORF">E6C55_31900</name>
</gene>
<keyword evidence="9" id="KW-0862">Zinc</keyword>
<dbReference type="EMBL" id="SSOB01000071">
    <property type="protein sequence ID" value="THF72763.1"/>
    <property type="molecule type" value="Genomic_DNA"/>
</dbReference>
<protein>
    <submittedName>
        <fullName evidence="15">Site-2 protease family protein</fullName>
    </submittedName>
</protein>
<feature type="transmembrane region" description="Helical" evidence="13">
    <location>
        <begin position="176"/>
        <end position="193"/>
    </location>
</feature>
<evidence type="ECO:0000256" key="5">
    <source>
        <dbReference type="ARBA" id="ARBA00022670"/>
    </source>
</evidence>
<dbReference type="GO" id="GO:0008237">
    <property type="term" value="F:metallopeptidase activity"/>
    <property type="evidence" value="ECO:0007669"/>
    <property type="project" value="UniProtKB-KW"/>
</dbReference>
<dbReference type="GO" id="GO:0046872">
    <property type="term" value="F:metal ion binding"/>
    <property type="evidence" value="ECO:0007669"/>
    <property type="project" value="UniProtKB-KW"/>
</dbReference>
<evidence type="ECO:0000256" key="10">
    <source>
        <dbReference type="ARBA" id="ARBA00022989"/>
    </source>
</evidence>
<dbReference type="GO" id="GO:0006508">
    <property type="term" value="P:proteolysis"/>
    <property type="evidence" value="ECO:0007669"/>
    <property type="project" value="UniProtKB-KW"/>
</dbReference>
<name>A0A4S4BET3_9BACL</name>
<proteinExistence type="inferred from homology"/>
<comment type="subcellular location">
    <subcellularLocation>
        <location evidence="2">Cell membrane</location>
        <topology evidence="2">Multi-pass membrane protein</topology>
    </subcellularLocation>
</comment>
<dbReference type="InterPro" id="IPR008915">
    <property type="entry name" value="Peptidase_M50"/>
</dbReference>
<dbReference type="Proteomes" id="UP000310636">
    <property type="component" value="Unassembled WGS sequence"/>
</dbReference>
<dbReference type="AlphaFoldDB" id="A0A4S4BET3"/>
<dbReference type="CDD" id="cd06158">
    <property type="entry name" value="S2P-M50_like_1"/>
    <property type="match status" value="1"/>
</dbReference>
<feature type="transmembrane region" description="Helical" evidence="13">
    <location>
        <begin position="54"/>
        <end position="74"/>
    </location>
</feature>
<evidence type="ECO:0000256" key="9">
    <source>
        <dbReference type="ARBA" id="ARBA00022833"/>
    </source>
</evidence>
<evidence type="ECO:0000256" key="7">
    <source>
        <dbReference type="ARBA" id="ARBA00022723"/>
    </source>
</evidence>
<evidence type="ECO:0000256" key="8">
    <source>
        <dbReference type="ARBA" id="ARBA00022801"/>
    </source>
</evidence>
<dbReference type="InterPro" id="IPR044537">
    <property type="entry name" value="Rip2-like"/>
</dbReference>
<evidence type="ECO:0000256" key="4">
    <source>
        <dbReference type="ARBA" id="ARBA00022475"/>
    </source>
</evidence>
<feature type="transmembrane region" description="Helical" evidence="13">
    <location>
        <begin position="12"/>
        <end position="34"/>
    </location>
</feature>
<comment type="caution">
    <text evidence="15">The sequence shown here is derived from an EMBL/GenBank/DDBJ whole genome shotgun (WGS) entry which is preliminary data.</text>
</comment>
<dbReference type="OrthoDB" id="9800627at2"/>
<dbReference type="RefSeq" id="WP_136373895.1">
    <property type="nucleotide sequence ID" value="NZ_SSOB01000071.1"/>
</dbReference>
<evidence type="ECO:0000256" key="3">
    <source>
        <dbReference type="ARBA" id="ARBA00007931"/>
    </source>
</evidence>
<accession>A0A4S4BET3</accession>
<dbReference type="PANTHER" id="PTHR35864">
    <property type="entry name" value="ZINC METALLOPROTEASE MJ0611-RELATED"/>
    <property type="match status" value="1"/>
</dbReference>
<keyword evidence="6 13" id="KW-0812">Transmembrane</keyword>
<dbReference type="Pfam" id="PF02163">
    <property type="entry name" value="Peptidase_M50"/>
    <property type="match status" value="1"/>
</dbReference>
<evidence type="ECO:0000256" key="2">
    <source>
        <dbReference type="ARBA" id="ARBA00004651"/>
    </source>
</evidence>